<organism evidence="2 3">
    <name type="scientific">Rhipicephalus microplus</name>
    <name type="common">Cattle tick</name>
    <name type="synonym">Boophilus microplus</name>
    <dbReference type="NCBI Taxonomy" id="6941"/>
    <lineage>
        <taxon>Eukaryota</taxon>
        <taxon>Metazoa</taxon>
        <taxon>Ecdysozoa</taxon>
        <taxon>Arthropoda</taxon>
        <taxon>Chelicerata</taxon>
        <taxon>Arachnida</taxon>
        <taxon>Acari</taxon>
        <taxon>Parasitiformes</taxon>
        <taxon>Ixodida</taxon>
        <taxon>Ixodoidea</taxon>
        <taxon>Ixodidae</taxon>
        <taxon>Rhipicephalinae</taxon>
        <taxon>Rhipicephalus</taxon>
        <taxon>Boophilus</taxon>
    </lineage>
</organism>
<dbReference type="EMBL" id="JABSTU010000003">
    <property type="protein sequence ID" value="KAH8036039.1"/>
    <property type="molecule type" value="Genomic_DNA"/>
</dbReference>
<dbReference type="VEuPathDB" id="VectorBase:LOC119174529"/>
<proteinExistence type="predicted"/>
<dbReference type="AlphaFoldDB" id="A0A9J6EPC4"/>
<dbReference type="Proteomes" id="UP000821866">
    <property type="component" value="Chromosome 11"/>
</dbReference>
<feature type="compositionally biased region" description="Polar residues" evidence="1">
    <location>
        <begin position="172"/>
        <end position="181"/>
    </location>
</feature>
<evidence type="ECO:0008006" key="4">
    <source>
        <dbReference type="Google" id="ProtNLM"/>
    </source>
</evidence>
<keyword evidence="3" id="KW-1185">Reference proteome</keyword>
<evidence type="ECO:0000313" key="2">
    <source>
        <dbReference type="EMBL" id="KAH8036039.1"/>
    </source>
</evidence>
<accession>A0A9J6EPC4</accession>
<gene>
    <name evidence="2" type="ORF">HPB51_016343</name>
</gene>
<feature type="region of interest" description="Disordered" evidence="1">
    <location>
        <begin position="87"/>
        <end position="265"/>
    </location>
</feature>
<comment type="caution">
    <text evidence="2">The sequence shown here is derived from an EMBL/GenBank/DDBJ whole genome shotgun (WGS) entry which is preliminary data.</text>
</comment>
<feature type="region of interest" description="Disordered" evidence="1">
    <location>
        <begin position="295"/>
        <end position="314"/>
    </location>
</feature>
<feature type="compositionally biased region" description="Polar residues" evidence="1">
    <location>
        <begin position="301"/>
        <end position="310"/>
    </location>
</feature>
<name>A0A9J6EPC4_RHIMP</name>
<evidence type="ECO:0000256" key="1">
    <source>
        <dbReference type="SAM" id="MobiDB-lite"/>
    </source>
</evidence>
<reference evidence="2" key="2">
    <citation type="submission" date="2021-09" db="EMBL/GenBank/DDBJ databases">
        <authorList>
            <person name="Jia N."/>
            <person name="Wang J."/>
            <person name="Shi W."/>
            <person name="Du L."/>
            <person name="Sun Y."/>
            <person name="Zhan W."/>
            <person name="Jiang J."/>
            <person name="Wang Q."/>
            <person name="Zhang B."/>
            <person name="Ji P."/>
            <person name="Sakyi L.B."/>
            <person name="Cui X."/>
            <person name="Yuan T."/>
            <person name="Jiang B."/>
            <person name="Yang W."/>
            <person name="Lam T.T.-Y."/>
            <person name="Chang Q."/>
            <person name="Ding S."/>
            <person name="Wang X."/>
            <person name="Zhu J."/>
            <person name="Ruan X."/>
            <person name="Zhao L."/>
            <person name="Wei J."/>
            <person name="Que T."/>
            <person name="Du C."/>
            <person name="Cheng J."/>
            <person name="Dai P."/>
            <person name="Han X."/>
            <person name="Huang E."/>
            <person name="Gao Y."/>
            <person name="Liu J."/>
            <person name="Shao H."/>
            <person name="Ye R."/>
            <person name="Li L."/>
            <person name="Wei W."/>
            <person name="Wang X."/>
            <person name="Wang C."/>
            <person name="Huo Q."/>
            <person name="Li W."/>
            <person name="Guo W."/>
            <person name="Chen H."/>
            <person name="Chen S."/>
            <person name="Zhou L."/>
            <person name="Zhou L."/>
            <person name="Ni X."/>
            <person name="Tian J."/>
            <person name="Zhou Y."/>
            <person name="Sheng Y."/>
            <person name="Liu T."/>
            <person name="Pan Y."/>
            <person name="Xia L."/>
            <person name="Li J."/>
            <person name="Zhao F."/>
            <person name="Cao W."/>
        </authorList>
    </citation>
    <scope>NUCLEOTIDE SEQUENCE</scope>
    <source>
        <strain evidence="2">Rmic-2018</strain>
        <tissue evidence="2">Larvae</tissue>
    </source>
</reference>
<protein>
    <recommendedName>
        <fullName evidence="4">CCHC-type domain-containing protein</fullName>
    </recommendedName>
</protein>
<feature type="region of interest" description="Disordered" evidence="1">
    <location>
        <begin position="535"/>
        <end position="644"/>
    </location>
</feature>
<evidence type="ECO:0000313" key="3">
    <source>
        <dbReference type="Proteomes" id="UP000821866"/>
    </source>
</evidence>
<feature type="compositionally biased region" description="Basic and acidic residues" evidence="1">
    <location>
        <begin position="96"/>
        <end position="112"/>
    </location>
</feature>
<reference evidence="2" key="1">
    <citation type="journal article" date="2020" name="Cell">
        <title>Large-Scale Comparative Analyses of Tick Genomes Elucidate Their Genetic Diversity and Vector Capacities.</title>
        <authorList>
            <consortium name="Tick Genome and Microbiome Consortium (TIGMIC)"/>
            <person name="Jia N."/>
            <person name="Wang J."/>
            <person name="Shi W."/>
            <person name="Du L."/>
            <person name="Sun Y."/>
            <person name="Zhan W."/>
            <person name="Jiang J.F."/>
            <person name="Wang Q."/>
            <person name="Zhang B."/>
            <person name="Ji P."/>
            <person name="Bell-Sakyi L."/>
            <person name="Cui X.M."/>
            <person name="Yuan T.T."/>
            <person name="Jiang B.G."/>
            <person name="Yang W.F."/>
            <person name="Lam T.T."/>
            <person name="Chang Q.C."/>
            <person name="Ding S.J."/>
            <person name="Wang X.J."/>
            <person name="Zhu J.G."/>
            <person name="Ruan X.D."/>
            <person name="Zhao L."/>
            <person name="Wei J.T."/>
            <person name="Ye R.Z."/>
            <person name="Que T.C."/>
            <person name="Du C.H."/>
            <person name="Zhou Y.H."/>
            <person name="Cheng J.X."/>
            <person name="Dai P.F."/>
            <person name="Guo W.B."/>
            <person name="Han X.H."/>
            <person name="Huang E.J."/>
            <person name="Li L.F."/>
            <person name="Wei W."/>
            <person name="Gao Y.C."/>
            <person name="Liu J.Z."/>
            <person name="Shao H.Z."/>
            <person name="Wang X."/>
            <person name="Wang C.C."/>
            <person name="Yang T.C."/>
            <person name="Huo Q.B."/>
            <person name="Li W."/>
            <person name="Chen H.Y."/>
            <person name="Chen S.E."/>
            <person name="Zhou L.G."/>
            <person name="Ni X.B."/>
            <person name="Tian J.H."/>
            <person name="Sheng Y."/>
            <person name="Liu T."/>
            <person name="Pan Y.S."/>
            <person name="Xia L.Y."/>
            <person name="Li J."/>
            <person name="Zhao F."/>
            <person name="Cao W.C."/>
        </authorList>
    </citation>
    <scope>NUCLEOTIDE SEQUENCE</scope>
    <source>
        <strain evidence="2">Rmic-2018</strain>
    </source>
</reference>
<sequence>MEGENLVIIHAGLNDVLKGKDQNLQRQSKDGMRKLREASGSVHVTLCTDPEVWGQSRGIERGVVGANCVIKGMSRQLKYSVMEVRSASPTLTSRRHGLDRTPPRSTPDGERLCKRRSRREALMPSRSTDHMMDTQSSEDADTQASSEHNGHPWITITKKANKRRQLQPHAVPTQQLPSTPSEPALRQSRPKKRLPRLPPLHAENYKLAIRPMRGETAEPNQSARPSDGCGRLRPRRRPHRERNDGAGPLVYGHLPTGGLSSDSRPEFGMTIAVTGTSLDEMPDGITGWVVTTQRGKKTSGSEETPLQVSAPTPGPAGGLLVDKVMMLELVRAVASAARVNSEKIQRDTVCPYVAQNIIVICTPKQARVSQYASVRALGIDGQAYEVFAYAAAPEKTVKGVIGGVPLSETPEMIRANVVNNYTDMVLEAHRSGISLAVIVLFNGNKVPAYVKYCGPLIWCRIYQHHKEACKTCGQLGHRRDVCPRPNVKLCFACRKTNPRDDHEKECKPRCKLCGRLHPTGTGNCANKFKTPFLLRKRERKTATEKAGKSAQSMIRFSRKDDSIALPKSAQREGSNSRSESRGRARCRECSANRNRQRSLPRDRAWTGVVTGAAKSEKDAKTHQRSRTPAREPQNDPLTAKMLQL</sequence>
<feature type="compositionally biased region" description="Basic and acidic residues" evidence="1">
    <location>
        <begin position="578"/>
        <end position="590"/>
    </location>
</feature>